<keyword evidence="6" id="KW-0472">Membrane</keyword>
<reference evidence="11" key="1">
    <citation type="submission" date="2022-01" db="EMBL/GenBank/DDBJ databases">
        <authorList>
            <person name="Karlyshev A.V."/>
            <person name="Jaspars M."/>
        </authorList>
    </citation>
    <scope>NUCLEOTIDE SEQUENCE</scope>
    <source>
        <strain evidence="11">AGSA3-2</strain>
    </source>
</reference>
<dbReference type="InterPro" id="IPR003423">
    <property type="entry name" value="OMP_efflux"/>
</dbReference>
<dbReference type="Proteomes" id="UP001107961">
    <property type="component" value="Unassembled WGS sequence"/>
</dbReference>
<dbReference type="AlphaFoldDB" id="A0A9Q3W7V3"/>
<dbReference type="InterPro" id="IPR010130">
    <property type="entry name" value="T1SS_OMP_TolC"/>
</dbReference>
<dbReference type="EMBL" id="JAJVKT010000014">
    <property type="protein sequence ID" value="MCE7509442.1"/>
    <property type="molecule type" value="Genomic_DNA"/>
</dbReference>
<keyword evidence="5" id="KW-0812">Transmembrane</keyword>
<keyword evidence="8" id="KW-0175">Coiled coil</keyword>
<keyword evidence="12" id="KW-1185">Reference proteome</keyword>
<evidence type="ECO:0000256" key="10">
    <source>
        <dbReference type="SAM" id="SignalP"/>
    </source>
</evidence>
<evidence type="ECO:0000256" key="6">
    <source>
        <dbReference type="ARBA" id="ARBA00023136"/>
    </source>
</evidence>
<dbReference type="InterPro" id="IPR051906">
    <property type="entry name" value="TolC-like"/>
</dbReference>
<organism evidence="11 12">
    <name type="scientific">Alloalcanivorax xenomutans</name>
    <dbReference type="NCBI Taxonomy" id="1094342"/>
    <lineage>
        <taxon>Bacteria</taxon>
        <taxon>Pseudomonadati</taxon>
        <taxon>Pseudomonadota</taxon>
        <taxon>Gammaproteobacteria</taxon>
        <taxon>Oceanospirillales</taxon>
        <taxon>Alcanivoracaceae</taxon>
        <taxon>Alloalcanivorax</taxon>
    </lineage>
</organism>
<keyword evidence="3" id="KW-0813">Transport</keyword>
<comment type="similarity">
    <text evidence="2">Belongs to the outer membrane factor (OMF) (TC 1.B.17) family.</text>
</comment>
<dbReference type="PANTHER" id="PTHR30026:SF20">
    <property type="entry name" value="OUTER MEMBRANE PROTEIN TOLC"/>
    <property type="match status" value="1"/>
</dbReference>
<dbReference type="GO" id="GO:0015562">
    <property type="term" value="F:efflux transmembrane transporter activity"/>
    <property type="evidence" value="ECO:0007669"/>
    <property type="project" value="InterPro"/>
</dbReference>
<sequence length="484" mass="53494">MKRSPLKPLALAITLLSMGAQAADLKQVANAAWDYDSTWRAERQTWEAEQETLVQGRAALLPTIDARYGRYRTDRDIEEGNFNQKYDSEATTVTLSQPLFRLDAWYGFKEAKAVVSTAEAEFQQARQDFVLRVAQGYFGVLRAWDTLVSAQAEEKAISRQLEQTNERFEVGLVPATEVEEAQAAYDLTRVNLIVAEQDFAIARDQLETLTGQRWETLAELREQLPMEGPQPAAMQDWLDKASVQNPQVLVAQGNATAAGFTADRQFGAMMPQVALVGTYSHTHTSPRGDSAVGTYSHTHTSPRGDSAVGTTSSGITPDNHGTEVGIEISMPLFRGGGLNSQRKQAALRADAADQLYQQAIRDVTQQTRTFYRTVEADALRVSARKQAIRSARAALEATQSGYEVGTRNVVDLLNAQQALYGALRDYANARYDYILNTLNLKAATGELDVEDLASLNDWLSDQESLDLYDPDLEGQSEAQMVIPR</sequence>
<dbReference type="GO" id="GO:0009279">
    <property type="term" value="C:cell outer membrane"/>
    <property type="evidence" value="ECO:0007669"/>
    <property type="project" value="UniProtKB-SubCell"/>
</dbReference>
<feature type="region of interest" description="Disordered" evidence="9">
    <location>
        <begin position="281"/>
        <end position="321"/>
    </location>
</feature>
<keyword evidence="4" id="KW-1134">Transmembrane beta strand</keyword>
<evidence type="ECO:0000256" key="7">
    <source>
        <dbReference type="ARBA" id="ARBA00023237"/>
    </source>
</evidence>
<dbReference type="RefSeq" id="WP_233917279.1">
    <property type="nucleotide sequence ID" value="NZ_CP102389.1"/>
</dbReference>
<evidence type="ECO:0000256" key="4">
    <source>
        <dbReference type="ARBA" id="ARBA00022452"/>
    </source>
</evidence>
<dbReference type="SUPFAM" id="SSF56954">
    <property type="entry name" value="Outer membrane efflux proteins (OEP)"/>
    <property type="match status" value="1"/>
</dbReference>
<proteinExistence type="inferred from homology"/>
<evidence type="ECO:0000256" key="2">
    <source>
        <dbReference type="ARBA" id="ARBA00007613"/>
    </source>
</evidence>
<dbReference type="GO" id="GO:0015288">
    <property type="term" value="F:porin activity"/>
    <property type="evidence" value="ECO:0007669"/>
    <property type="project" value="TreeGrafter"/>
</dbReference>
<dbReference type="GO" id="GO:1990281">
    <property type="term" value="C:efflux pump complex"/>
    <property type="evidence" value="ECO:0007669"/>
    <property type="project" value="TreeGrafter"/>
</dbReference>
<dbReference type="Gene3D" id="1.20.1600.10">
    <property type="entry name" value="Outer membrane efflux proteins (OEP)"/>
    <property type="match status" value="1"/>
</dbReference>
<comment type="caution">
    <text evidence="11">The sequence shown here is derived from an EMBL/GenBank/DDBJ whole genome shotgun (WGS) entry which is preliminary data.</text>
</comment>
<dbReference type="Pfam" id="PF02321">
    <property type="entry name" value="OEP"/>
    <property type="match status" value="2"/>
</dbReference>
<evidence type="ECO:0000256" key="9">
    <source>
        <dbReference type="SAM" id="MobiDB-lite"/>
    </source>
</evidence>
<evidence type="ECO:0000313" key="12">
    <source>
        <dbReference type="Proteomes" id="UP001107961"/>
    </source>
</evidence>
<dbReference type="NCBIfam" id="TIGR01844">
    <property type="entry name" value="type_I_sec_TolC"/>
    <property type="match status" value="1"/>
</dbReference>
<accession>A0A9Q3W7V3</accession>
<comment type="subcellular location">
    <subcellularLocation>
        <location evidence="1">Cell outer membrane</location>
    </subcellularLocation>
</comment>
<keyword evidence="7" id="KW-0998">Cell outer membrane</keyword>
<gene>
    <name evidence="11" type="ORF">LZG35_12395</name>
</gene>
<feature type="compositionally biased region" description="Polar residues" evidence="9">
    <location>
        <begin position="281"/>
        <end position="316"/>
    </location>
</feature>
<evidence type="ECO:0000256" key="3">
    <source>
        <dbReference type="ARBA" id="ARBA00022448"/>
    </source>
</evidence>
<evidence type="ECO:0000256" key="5">
    <source>
        <dbReference type="ARBA" id="ARBA00022692"/>
    </source>
</evidence>
<evidence type="ECO:0000256" key="8">
    <source>
        <dbReference type="SAM" id="Coils"/>
    </source>
</evidence>
<feature type="chain" id="PRO_5040476088" evidence="10">
    <location>
        <begin position="23"/>
        <end position="484"/>
    </location>
</feature>
<protein>
    <submittedName>
        <fullName evidence="11">TolC family outer membrane protein</fullName>
    </submittedName>
</protein>
<evidence type="ECO:0000313" key="11">
    <source>
        <dbReference type="EMBL" id="MCE7509442.1"/>
    </source>
</evidence>
<keyword evidence="10" id="KW-0732">Signal</keyword>
<dbReference type="PANTHER" id="PTHR30026">
    <property type="entry name" value="OUTER MEMBRANE PROTEIN TOLC"/>
    <property type="match status" value="1"/>
</dbReference>
<evidence type="ECO:0000256" key="1">
    <source>
        <dbReference type="ARBA" id="ARBA00004442"/>
    </source>
</evidence>
<feature type="signal peptide" evidence="10">
    <location>
        <begin position="1"/>
        <end position="22"/>
    </location>
</feature>
<name>A0A9Q3W7V3_9GAMM</name>
<feature type="coiled-coil region" evidence="8">
    <location>
        <begin position="108"/>
        <end position="167"/>
    </location>
</feature>